<dbReference type="Gene3D" id="2.60.120.200">
    <property type="match status" value="1"/>
</dbReference>
<dbReference type="FunFam" id="4.10.1080.10:FF:000001">
    <property type="entry name" value="Thrombospondin 3"/>
    <property type="match status" value="1"/>
</dbReference>
<dbReference type="KEGG" id="dwi:26529770"/>
<reference evidence="13 14" key="1">
    <citation type="journal article" date="2007" name="Nature">
        <title>Evolution of genes and genomes on the Drosophila phylogeny.</title>
        <authorList>
            <consortium name="Drosophila 12 Genomes Consortium"/>
            <person name="Clark A.G."/>
            <person name="Eisen M.B."/>
            <person name="Smith D.R."/>
            <person name="Bergman C.M."/>
            <person name="Oliver B."/>
            <person name="Markow T.A."/>
            <person name="Kaufman T.C."/>
            <person name="Kellis M."/>
            <person name="Gelbart W."/>
            <person name="Iyer V.N."/>
            <person name="Pollard D.A."/>
            <person name="Sackton T.B."/>
            <person name="Larracuente A.M."/>
            <person name="Singh N.D."/>
            <person name="Abad J.P."/>
            <person name="Abt D.N."/>
            <person name="Adryan B."/>
            <person name="Aguade M."/>
            <person name="Akashi H."/>
            <person name="Anderson W.W."/>
            <person name="Aquadro C.F."/>
            <person name="Ardell D.H."/>
            <person name="Arguello R."/>
            <person name="Artieri C.G."/>
            <person name="Barbash D.A."/>
            <person name="Barker D."/>
            <person name="Barsanti P."/>
            <person name="Batterham P."/>
            <person name="Batzoglou S."/>
            <person name="Begun D."/>
            <person name="Bhutkar A."/>
            <person name="Blanco E."/>
            <person name="Bosak S.A."/>
            <person name="Bradley R.K."/>
            <person name="Brand A.D."/>
            <person name="Brent M.R."/>
            <person name="Brooks A.N."/>
            <person name="Brown R.H."/>
            <person name="Butlin R.K."/>
            <person name="Caggese C."/>
            <person name="Calvi B.R."/>
            <person name="Bernardo de Carvalho A."/>
            <person name="Caspi A."/>
            <person name="Castrezana S."/>
            <person name="Celniker S.E."/>
            <person name="Chang J.L."/>
            <person name="Chapple C."/>
            <person name="Chatterji S."/>
            <person name="Chinwalla A."/>
            <person name="Civetta A."/>
            <person name="Clifton S.W."/>
            <person name="Comeron J.M."/>
            <person name="Costello J.C."/>
            <person name="Coyne J.A."/>
            <person name="Daub J."/>
            <person name="David R.G."/>
            <person name="Delcher A.L."/>
            <person name="Delehaunty K."/>
            <person name="Do C.B."/>
            <person name="Ebling H."/>
            <person name="Edwards K."/>
            <person name="Eickbush T."/>
            <person name="Evans J.D."/>
            <person name="Filipski A."/>
            <person name="Findeiss S."/>
            <person name="Freyhult E."/>
            <person name="Fulton L."/>
            <person name="Fulton R."/>
            <person name="Garcia A.C."/>
            <person name="Gardiner A."/>
            <person name="Garfield D.A."/>
            <person name="Garvin B.E."/>
            <person name="Gibson G."/>
            <person name="Gilbert D."/>
            <person name="Gnerre S."/>
            <person name="Godfrey J."/>
            <person name="Good R."/>
            <person name="Gotea V."/>
            <person name="Gravely B."/>
            <person name="Greenberg A.J."/>
            <person name="Griffiths-Jones S."/>
            <person name="Gross S."/>
            <person name="Guigo R."/>
            <person name="Gustafson E.A."/>
            <person name="Haerty W."/>
            <person name="Hahn M.W."/>
            <person name="Halligan D.L."/>
            <person name="Halpern A.L."/>
            <person name="Halter G.M."/>
            <person name="Han M.V."/>
            <person name="Heger A."/>
            <person name="Hillier L."/>
            <person name="Hinrichs A.S."/>
            <person name="Holmes I."/>
            <person name="Hoskins R.A."/>
            <person name="Hubisz M.J."/>
            <person name="Hultmark D."/>
            <person name="Huntley M.A."/>
            <person name="Jaffe D.B."/>
            <person name="Jagadeeshan S."/>
            <person name="Jeck W.R."/>
            <person name="Johnson J."/>
            <person name="Jones C.D."/>
            <person name="Jordan W.C."/>
            <person name="Karpen G.H."/>
            <person name="Kataoka E."/>
            <person name="Keightley P.D."/>
            <person name="Kheradpour P."/>
            <person name="Kirkness E.F."/>
            <person name="Koerich L.B."/>
            <person name="Kristiansen K."/>
            <person name="Kudrna D."/>
            <person name="Kulathinal R.J."/>
            <person name="Kumar S."/>
            <person name="Kwok R."/>
            <person name="Lander E."/>
            <person name="Langley C.H."/>
            <person name="Lapoint R."/>
            <person name="Lazzaro B.P."/>
            <person name="Lee S.J."/>
            <person name="Levesque L."/>
            <person name="Li R."/>
            <person name="Lin C.F."/>
            <person name="Lin M.F."/>
            <person name="Lindblad-Toh K."/>
            <person name="Llopart A."/>
            <person name="Long M."/>
            <person name="Low L."/>
            <person name="Lozovsky E."/>
            <person name="Lu J."/>
            <person name="Luo M."/>
            <person name="Machado C.A."/>
            <person name="Makalowski W."/>
            <person name="Marzo M."/>
            <person name="Matsuda M."/>
            <person name="Matzkin L."/>
            <person name="McAllister B."/>
            <person name="McBride C.S."/>
            <person name="McKernan B."/>
            <person name="McKernan K."/>
            <person name="Mendez-Lago M."/>
            <person name="Minx P."/>
            <person name="Mollenhauer M.U."/>
            <person name="Montooth K."/>
            <person name="Mount S.M."/>
            <person name="Mu X."/>
            <person name="Myers E."/>
            <person name="Negre B."/>
            <person name="Newfeld S."/>
            <person name="Nielsen R."/>
            <person name="Noor M.A."/>
            <person name="O'Grady P."/>
            <person name="Pachter L."/>
            <person name="Papaceit M."/>
            <person name="Parisi M.J."/>
            <person name="Parisi M."/>
            <person name="Parts L."/>
            <person name="Pedersen J.S."/>
            <person name="Pesole G."/>
            <person name="Phillippy A.M."/>
            <person name="Ponting C.P."/>
            <person name="Pop M."/>
            <person name="Porcelli D."/>
            <person name="Powell J.R."/>
            <person name="Prohaska S."/>
            <person name="Pruitt K."/>
            <person name="Puig M."/>
            <person name="Quesneville H."/>
            <person name="Ram K.R."/>
            <person name="Rand D."/>
            <person name="Rasmussen M.D."/>
            <person name="Reed L.K."/>
            <person name="Reenan R."/>
            <person name="Reily A."/>
            <person name="Remington K.A."/>
            <person name="Rieger T.T."/>
            <person name="Ritchie M.G."/>
            <person name="Robin C."/>
            <person name="Rogers Y.H."/>
            <person name="Rohde C."/>
            <person name="Rozas J."/>
            <person name="Rubenfield M.J."/>
            <person name="Ruiz A."/>
            <person name="Russo S."/>
            <person name="Salzberg S.L."/>
            <person name="Sanchez-Gracia A."/>
            <person name="Saranga D.J."/>
            <person name="Sato H."/>
            <person name="Schaeffer S.W."/>
            <person name="Schatz M.C."/>
            <person name="Schlenke T."/>
            <person name="Schwartz R."/>
            <person name="Segarra C."/>
            <person name="Singh R.S."/>
            <person name="Sirot L."/>
            <person name="Sirota M."/>
            <person name="Sisneros N.B."/>
            <person name="Smith C.D."/>
            <person name="Smith T.F."/>
            <person name="Spieth J."/>
            <person name="Stage D.E."/>
            <person name="Stark A."/>
            <person name="Stephan W."/>
            <person name="Strausberg R.L."/>
            <person name="Strempel S."/>
            <person name="Sturgill D."/>
            <person name="Sutton G."/>
            <person name="Sutton G.G."/>
            <person name="Tao W."/>
            <person name="Teichmann S."/>
            <person name="Tobari Y.N."/>
            <person name="Tomimura Y."/>
            <person name="Tsolas J.M."/>
            <person name="Valente V.L."/>
            <person name="Venter E."/>
            <person name="Venter J.C."/>
            <person name="Vicario S."/>
            <person name="Vieira F.G."/>
            <person name="Vilella A.J."/>
            <person name="Villasante A."/>
            <person name="Walenz B."/>
            <person name="Wang J."/>
            <person name="Wasserman M."/>
            <person name="Watts T."/>
            <person name="Wilson D."/>
            <person name="Wilson R.K."/>
            <person name="Wing R.A."/>
            <person name="Wolfner M.F."/>
            <person name="Wong A."/>
            <person name="Wong G.K."/>
            <person name="Wu C.I."/>
            <person name="Wu G."/>
            <person name="Yamamoto D."/>
            <person name="Yang H.P."/>
            <person name="Yang S.P."/>
            <person name="Yorke J.A."/>
            <person name="Yoshida K."/>
            <person name="Zdobnov E."/>
            <person name="Zhang P."/>
            <person name="Zhang Y."/>
            <person name="Zimin A.V."/>
            <person name="Baldwin J."/>
            <person name="Abdouelleil A."/>
            <person name="Abdulkadir J."/>
            <person name="Abebe A."/>
            <person name="Abera B."/>
            <person name="Abreu J."/>
            <person name="Acer S.C."/>
            <person name="Aftuck L."/>
            <person name="Alexander A."/>
            <person name="An P."/>
            <person name="Anderson E."/>
            <person name="Anderson S."/>
            <person name="Arachi H."/>
            <person name="Azer M."/>
            <person name="Bachantsang P."/>
            <person name="Barry A."/>
            <person name="Bayul T."/>
            <person name="Berlin A."/>
            <person name="Bessette D."/>
            <person name="Bloom T."/>
            <person name="Blye J."/>
            <person name="Boguslavskiy L."/>
            <person name="Bonnet C."/>
            <person name="Boukhgalter B."/>
            <person name="Bourzgui I."/>
            <person name="Brown A."/>
            <person name="Cahill P."/>
            <person name="Channer S."/>
            <person name="Cheshatsang Y."/>
            <person name="Chuda L."/>
            <person name="Citroen M."/>
            <person name="Collymore A."/>
            <person name="Cooke P."/>
            <person name="Costello M."/>
            <person name="D'Aco K."/>
            <person name="Daza R."/>
            <person name="De Haan G."/>
            <person name="DeGray S."/>
            <person name="DeMaso C."/>
            <person name="Dhargay N."/>
            <person name="Dooley K."/>
            <person name="Dooley E."/>
            <person name="Doricent M."/>
            <person name="Dorje P."/>
            <person name="Dorjee K."/>
            <person name="Dupes A."/>
            <person name="Elong R."/>
            <person name="Falk J."/>
            <person name="Farina A."/>
            <person name="Faro S."/>
            <person name="Ferguson D."/>
            <person name="Fisher S."/>
            <person name="Foley C.D."/>
            <person name="Franke A."/>
            <person name="Friedrich D."/>
            <person name="Gadbois L."/>
            <person name="Gearin G."/>
            <person name="Gearin C.R."/>
            <person name="Giannoukos G."/>
            <person name="Goode T."/>
            <person name="Graham J."/>
            <person name="Grandbois E."/>
            <person name="Grewal S."/>
            <person name="Gyaltsen K."/>
            <person name="Hafez N."/>
            <person name="Hagos B."/>
            <person name="Hall J."/>
            <person name="Henson C."/>
            <person name="Hollinger A."/>
            <person name="Honan T."/>
            <person name="Huard M.D."/>
            <person name="Hughes L."/>
            <person name="Hurhula B."/>
            <person name="Husby M.E."/>
            <person name="Kamat A."/>
            <person name="Kanga B."/>
            <person name="Kashin S."/>
            <person name="Khazanovich D."/>
            <person name="Kisner P."/>
            <person name="Lance K."/>
            <person name="Lara M."/>
            <person name="Lee W."/>
            <person name="Lennon N."/>
            <person name="Letendre F."/>
            <person name="LeVine R."/>
            <person name="Lipovsky A."/>
            <person name="Liu X."/>
            <person name="Liu J."/>
            <person name="Liu S."/>
            <person name="Lokyitsang T."/>
            <person name="Lokyitsang Y."/>
            <person name="Lubonja R."/>
            <person name="Lui A."/>
            <person name="MacDonald P."/>
            <person name="Magnisalis V."/>
            <person name="Maru K."/>
            <person name="Matthews C."/>
            <person name="McCusker W."/>
            <person name="McDonough S."/>
            <person name="Mehta T."/>
            <person name="Meldrim J."/>
            <person name="Meneus L."/>
            <person name="Mihai O."/>
            <person name="Mihalev A."/>
            <person name="Mihova T."/>
            <person name="Mittelman R."/>
            <person name="Mlenga V."/>
            <person name="Montmayeur A."/>
            <person name="Mulrain L."/>
            <person name="Navidi A."/>
            <person name="Naylor J."/>
            <person name="Negash T."/>
            <person name="Nguyen T."/>
            <person name="Nguyen N."/>
            <person name="Nicol R."/>
            <person name="Norbu C."/>
            <person name="Norbu N."/>
            <person name="Novod N."/>
            <person name="O'Neill B."/>
            <person name="Osman S."/>
            <person name="Markiewicz E."/>
            <person name="Oyono O.L."/>
            <person name="Patti C."/>
            <person name="Phunkhang P."/>
            <person name="Pierre F."/>
            <person name="Priest M."/>
            <person name="Raghuraman S."/>
            <person name="Rege F."/>
            <person name="Reyes R."/>
            <person name="Rise C."/>
            <person name="Rogov P."/>
            <person name="Ross K."/>
            <person name="Ryan E."/>
            <person name="Settipalli S."/>
            <person name="Shea T."/>
            <person name="Sherpa N."/>
            <person name="Shi L."/>
            <person name="Shih D."/>
            <person name="Sparrow T."/>
            <person name="Spaulding J."/>
            <person name="Stalker J."/>
            <person name="Stange-Thomann N."/>
            <person name="Stavropoulos S."/>
            <person name="Stone C."/>
            <person name="Strader C."/>
            <person name="Tesfaye S."/>
            <person name="Thomson T."/>
            <person name="Thoulutsang Y."/>
            <person name="Thoulutsang D."/>
            <person name="Topham K."/>
            <person name="Topping I."/>
            <person name="Tsamla T."/>
            <person name="Vassiliev H."/>
            <person name="Vo A."/>
            <person name="Wangchuk T."/>
            <person name="Wangdi T."/>
            <person name="Weiand M."/>
            <person name="Wilkinson J."/>
            <person name="Wilson A."/>
            <person name="Yadav S."/>
            <person name="Young G."/>
            <person name="Yu Q."/>
            <person name="Zembek L."/>
            <person name="Zhong D."/>
            <person name="Zimmer A."/>
            <person name="Zwirko Z."/>
            <person name="Jaffe D.B."/>
            <person name="Alvarez P."/>
            <person name="Brockman W."/>
            <person name="Butler J."/>
            <person name="Chin C."/>
            <person name="Gnerre S."/>
            <person name="Grabherr M."/>
            <person name="Kleber M."/>
            <person name="Mauceli E."/>
            <person name="MacCallum I."/>
        </authorList>
    </citation>
    <scope>NUCLEOTIDE SEQUENCE [LARGE SCALE GENOMIC DNA]</scope>
    <source>
        <strain evidence="14">Tucson 14030-0811.24</strain>
    </source>
</reference>
<feature type="domain" description="TSP C-terminal" evidence="12">
    <location>
        <begin position="373"/>
        <end position="587"/>
    </location>
</feature>
<evidence type="ECO:0000256" key="8">
    <source>
        <dbReference type="ARBA" id="ARBA00023180"/>
    </source>
</evidence>
<keyword evidence="6" id="KW-0130">Cell adhesion</keyword>
<keyword evidence="7" id="KW-1015">Disulfide bond</keyword>
<dbReference type="Gene3D" id="4.10.1080.10">
    <property type="entry name" value="TSP type-3 repeat"/>
    <property type="match status" value="2"/>
</dbReference>
<dbReference type="InterPro" id="IPR017897">
    <property type="entry name" value="Thrombospondin_3_rpt"/>
</dbReference>
<sequence>MDGIHVHGYSADYLSVEFQKQTCEDIDECKMDLFRCPENSSCLNSIGSYSCPCHDGFVSDGPFSCLTAFDACQKLSNCSQNGECVLVDNYKYECRCKVGWAGNGTLCASDRDLDGWPDQALDCVDTRCRQDNCPYLPNSGQEDADKDGFGDGCDDDADGDQVFNKQDNCPFVYNIGQQDTDNDGVGDACDNCVSISNARQIDADNDGIGNECDDDIDNDSILNQLDNCPLHSNQNQSDVDQDGVGDACDNCPTIPNPKQEDRDMNLVGDACHSIYDNDDDGVQDSKDNCPMVSNSDQLDTDHDGKGDVCDDDIDGDGIPNYRDNCPLAFNANQTDINRNGKGDICEDDEDLDGTPNGIDNCPNNSMIHRTDFRTLRTILLDPVENSQADPHWEVHANGSEIVQTLNSDPGLAVGSDVFGGVDFEGTFHVTDMWDDDFVGFIFSFQSNRKFYVVEWKKGFQTYWESRPFTAYGEPGIQIKLINSTSGPGPMMRNSLWHTGDTSGEAKLLWHHPDKKGWTENTSYRWSLLHRPNIGLIRLRMYQGLDLVLDSGNVYDSTLKGGRLGVFCFSQQMIIWSNLIYRCNNRVPHFAYDELPTNLKLKVDIDN</sequence>
<dbReference type="OrthoDB" id="14563at2759"/>
<dbReference type="PANTHER" id="PTHR10199:SF100">
    <property type="entry name" value="THROMBOSPONDIN, ISOFORM A"/>
    <property type="match status" value="1"/>
</dbReference>
<dbReference type="SUPFAM" id="SSF103647">
    <property type="entry name" value="TSP type-3 repeat"/>
    <property type="match status" value="3"/>
</dbReference>
<evidence type="ECO:0008006" key="15">
    <source>
        <dbReference type="Google" id="ProtNLM"/>
    </source>
</evidence>
<comment type="similarity">
    <text evidence="1">Belongs to the thrombospondin family.</text>
</comment>
<protein>
    <recommendedName>
        <fullName evidence="15">TSP C-terminal domain-containing protein</fullName>
    </recommendedName>
</protein>
<dbReference type="PROSITE" id="PS00010">
    <property type="entry name" value="ASX_HYDROXYL"/>
    <property type="match status" value="1"/>
</dbReference>
<dbReference type="InParanoid" id="A0A0Q9WRP2"/>
<dbReference type="Pfam" id="PF07645">
    <property type="entry name" value="EGF_CA"/>
    <property type="match status" value="1"/>
</dbReference>
<evidence type="ECO:0000256" key="2">
    <source>
        <dbReference type="ARBA" id="ARBA00022536"/>
    </source>
</evidence>
<evidence type="ECO:0000256" key="9">
    <source>
        <dbReference type="PROSITE-ProRule" id="PRU00076"/>
    </source>
</evidence>
<keyword evidence="4" id="KW-0677">Repeat</keyword>
<keyword evidence="5 10" id="KW-0106">Calcium</keyword>
<dbReference type="Gene3D" id="2.10.25.10">
    <property type="entry name" value="Laminin"/>
    <property type="match status" value="2"/>
</dbReference>
<dbReference type="InterPro" id="IPR018097">
    <property type="entry name" value="EGF_Ca-bd_CS"/>
</dbReference>
<dbReference type="GO" id="GO:0005925">
    <property type="term" value="C:focal adhesion"/>
    <property type="evidence" value="ECO:0007669"/>
    <property type="project" value="EnsemblMetazoa"/>
</dbReference>
<evidence type="ECO:0000256" key="5">
    <source>
        <dbReference type="ARBA" id="ARBA00022837"/>
    </source>
</evidence>
<evidence type="ECO:0000256" key="6">
    <source>
        <dbReference type="ARBA" id="ARBA00022889"/>
    </source>
</evidence>
<dbReference type="GO" id="GO:0031012">
    <property type="term" value="C:extracellular matrix"/>
    <property type="evidence" value="ECO:0007669"/>
    <property type="project" value="EnsemblMetazoa"/>
</dbReference>
<dbReference type="PROSITE" id="PS50026">
    <property type="entry name" value="EGF_3"/>
    <property type="match status" value="2"/>
</dbReference>
<dbReference type="PANTHER" id="PTHR10199">
    <property type="entry name" value="THROMBOSPONDIN"/>
    <property type="match status" value="1"/>
</dbReference>
<dbReference type="FunFam" id="2.10.25.10:FF:000038">
    <property type="entry name" value="Fibrillin 2"/>
    <property type="match status" value="1"/>
</dbReference>
<dbReference type="FunCoup" id="A0A0Q9WRP2">
    <property type="interactions" value="110"/>
</dbReference>
<dbReference type="STRING" id="7260.A0A0Q9WRP2"/>
<dbReference type="FunFam" id="4.10.1080.10:FF:000004">
    <property type="entry name" value="Cartilage oligomeric matrix protein"/>
    <property type="match status" value="1"/>
</dbReference>
<accession>A0A0Q9WRP2</accession>
<dbReference type="GO" id="GO:0005576">
    <property type="term" value="C:extracellular region"/>
    <property type="evidence" value="ECO:0007669"/>
    <property type="project" value="InterPro"/>
</dbReference>
<proteinExistence type="inferred from homology"/>
<dbReference type="Pfam" id="PF05735">
    <property type="entry name" value="TSP_C"/>
    <property type="match status" value="1"/>
</dbReference>
<keyword evidence="8" id="KW-0325">Glycoprotein</keyword>
<dbReference type="InterPro" id="IPR049883">
    <property type="entry name" value="NOTCH1_EGF-like"/>
</dbReference>
<evidence type="ECO:0000256" key="10">
    <source>
        <dbReference type="PROSITE-ProRule" id="PRU00634"/>
    </source>
</evidence>
<feature type="domain" description="EGF-like" evidence="11">
    <location>
        <begin position="25"/>
        <end position="63"/>
    </location>
</feature>
<keyword evidence="2 9" id="KW-0245">EGF-like domain</keyword>
<dbReference type="eggNOG" id="ENOG502QRK8">
    <property type="taxonomic scope" value="Eukaryota"/>
</dbReference>
<dbReference type="InterPro" id="IPR028974">
    <property type="entry name" value="TSP_type-3_rpt"/>
</dbReference>
<evidence type="ECO:0000256" key="7">
    <source>
        <dbReference type="ARBA" id="ARBA00023157"/>
    </source>
</evidence>
<gene>
    <name evidence="13" type="primary">Dwil\GK27768</name>
    <name evidence="13" type="ORF">Dwil_GK27768</name>
</gene>
<dbReference type="InterPro" id="IPR013320">
    <property type="entry name" value="ConA-like_dom_sf"/>
</dbReference>
<dbReference type="SUPFAM" id="SSF49899">
    <property type="entry name" value="Concanavalin A-like lectins/glucanases"/>
    <property type="match status" value="1"/>
</dbReference>
<dbReference type="SUPFAM" id="SSF57196">
    <property type="entry name" value="EGF/Laminin"/>
    <property type="match status" value="2"/>
</dbReference>
<feature type="repeat" description="TSP type-3" evidence="10">
    <location>
        <begin position="201"/>
        <end position="236"/>
    </location>
</feature>
<dbReference type="Pfam" id="PF02412">
    <property type="entry name" value="TSP_3"/>
    <property type="match status" value="6"/>
</dbReference>
<dbReference type="PROSITE" id="PS51236">
    <property type="entry name" value="TSP_CTER"/>
    <property type="match status" value="1"/>
</dbReference>
<keyword evidence="14" id="KW-1185">Reference proteome</keyword>
<organism evidence="13 14">
    <name type="scientific">Drosophila willistoni</name>
    <name type="common">Fruit fly</name>
    <dbReference type="NCBI Taxonomy" id="7260"/>
    <lineage>
        <taxon>Eukaryota</taxon>
        <taxon>Metazoa</taxon>
        <taxon>Ecdysozoa</taxon>
        <taxon>Arthropoda</taxon>
        <taxon>Hexapoda</taxon>
        <taxon>Insecta</taxon>
        <taxon>Pterygota</taxon>
        <taxon>Neoptera</taxon>
        <taxon>Endopterygota</taxon>
        <taxon>Diptera</taxon>
        <taxon>Brachycera</taxon>
        <taxon>Muscomorpha</taxon>
        <taxon>Ephydroidea</taxon>
        <taxon>Drosophilidae</taxon>
        <taxon>Drosophila</taxon>
        <taxon>Sophophora</taxon>
    </lineage>
</organism>
<dbReference type="EMBL" id="CH963920">
    <property type="protein sequence ID" value="KRF98801.1"/>
    <property type="molecule type" value="Genomic_DNA"/>
</dbReference>
<dbReference type="PROSITE" id="PS01187">
    <property type="entry name" value="EGF_CA"/>
    <property type="match status" value="1"/>
</dbReference>
<dbReference type="AlphaFoldDB" id="A0A0Q9WRP2"/>
<evidence type="ECO:0000313" key="13">
    <source>
        <dbReference type="EMBL" id="KRF98801.1"/>
    </source>
</evidence>
<dbReference type="InterPro" id="IPR000742">
    <property type="entry name" value="EGF"/>
</dbReference>
<dbReference type="Proteomes" id="UP000007798">
    <property type="component" value="Unassembled WGS sequence"/>
</dbReference>
<dbReference type="PROSITE" id="PS51234">
    <property type="entry name" value="TSP3"/>
    <property type="match status" value="3"/>
</dbReference>
<evidence type="ECO:0000259" key="11">
    <source>
        <dbReference type="PROSITE" id="PS50026"/>
    </source>
</evidence>
<evidence type="ECO:0000259" key="12">
    <source>
        <dbReference type="PROSITE" id="PS51236"/>
    </source>
</evidence>
<dbReference type="InterPro" id="IPR001881">
    <property type="entry name" value="EGF-like_Ca-bd_dom"/>
</dbReference>
<keyword evidence="3" id="KW-0732">Signal</keyword>
<dbReference type="SMART" id="SM00181">
    <property type="entry name" value="EGF"/>
    <property type="match status" value="2"/>
</dbReference>
<feature type="domain" description="EGF-like" evidence="11">
    <location>
        <begin position="68"/>
        <end position="108"/>
    </location>
</feature>
<dbReference type="GO" id="GO:0007517">
    <property type="term" value="P:muscle organ development"/>
    <property type="evidence" value="ECO:0007669"/>
    <property type="project" value="EnsemblMetazoa"/>
</dbReference>
<dbReference type="GO" id="GO:0160175">
    <property type="term" value="P:somatic muscle attachment to chitin-based cuticle"/>
    <property type="evidence" value="ECO:0007669"/>
    <property type="project" value="EnsemblMetazoa"/>
</dbReference>
<dbReference type="InterPro" id="IPR008859">
    <property type="entry name" value="Thrombospondin_C"/>
</dbReference>
<comment type="caution">
    <text evidence="9">Lacks conserved residue(s) required for the propagation of feature annotation.</text>
</comment>
<dbReference type="FunFam" id="2.60.120.200:FF:000002">
    <property type="entry name" value="Thrombospondin 3"/>
    <property type="match status" value="1"/>
</dbReference>
<dbReference type="InterPro" id="IPR000152">
    <property type="entry name" value="EGF-type_Asp/Asn_hydroxyl_site"/>
</dbReference>
<dbReference type="FunFam" id="4.10.1080.10:FF:000002">
    <property type="entry name" value="Thrombospondin 3"/>
    <property type="match status" value="1"/>
</dbReference>
<dbReference type="GO" id="GO:0005509">
    <property type="term" value="F:calcium ion binding"/>
    <property type="evidence" value="ECO:0007669"/>
    <property type="project" value="UniProtKB-UniRule"/>
</dbReference>
<feature type="repeat" description="TSP type-3" evidence="10">
    <location>
        <begin position="142"/>
        <end position="177"/>
    </location>
</feature>
<evidence type="ECO:0000256" key="4">
    <source>
        <dbReference type="ARBA" id="ARBA00022737"/>
    </source>
</evidence>
<name>A0A0Q9WRP2_DROWI</name>
<dbReference type="GO" id="GO:0008201">
    <property type="term" value="F:heparin binding"/>
    <property type="evidence" value="ECO:0007669"/>
    <property type="project" value="EnsemblMetazoa"/>
</dbReference>
<dbReference type="SMART" id="SM00179">
    <property type="entry name" value="EGF_CA"/>
    <property type="match status" value="1"/>
</dbReference>
<dbReference type="SMR" id="A0A0Q9WRP2"/>
<dbReference type="CDD" id="cd00054">
    <property type="entry name" value="EGF_CA"/>
    <property type="match status" value="1"/>
</dbReference>
<dbReference type="GO" id="GO:0033627">
    <property type="term" value="P:cell adhesion mediated by integrin"/>
    <property type="evidence" value="ECO:0007669"/>
    <property type="project" value="EnsemblMetazoa"/>
</dbReference>
<evidence type="ECO:0000256" key="3">
    <source>
        <dbReference type="ARBA" id="ARBA00022729"/>
    </source>
</evidence>
<dbReference type="PROSITE" id="PS01186">
    <property type="entry name" value="EGF_2"/>
    <property type="match status" value="1"/>
</dbReference>
<feature type="repeat" description="TSP type-3" evidence="10">
    <location>
        <begin position="298"/>
        <end position="333"/>
    </location>
</feature>
<evidence type="ECO:0000256" key="1">
    <source>
        <dbReference type="ARBA" id="ARBA00009456"/>
    </source>
</evidence>
<evidence type="ECO:0000313" key="14">
    <source>
        <dbReference type="Proteomes" id="UP000007798"/>
    </source>
</evidence>
<dbReference type="InterPro" id="IPR003367">
    <property type="entry name" value="Thrombospondin_3-like_rpt"/>
</dbReference>